<dbReference type="Proteomes" id="UP000323439">
    <property type="component" value="Unassembled WGS sequence"/>
</dbReference>
<keyword evidence="1" id="KW-0812">Transmembrane</keyword>
<keyword evidence="1" id="KW-1133">Transmembrane helix</keyword>
<dbReference type="AlphaFoldDB" id="A0A1G5WUK6"/>
<evidence type="ECO:0000256" key="1">
    <source>
        <dbReference type="SAM" id="Phobius"/>
    </source>
</evidence>
<evidence type="ECO:0000313" key="2">
    <source>
        <dbReference type="EMBL" id="SDA61829.1"/>
    </source>
</evidence>
<keyword evidence="3" id="KW-1185">Reference proteome</keyword>
<keyword evidence="1" id="KW-0472">Membrane</keyword>
<name>A0A1G5WUK6_9EURY</name>
<accession>A0A1G5WUK6</accession>
<dbReference type="OrthoDB" id="386815at2157"/>
<gene>
    <name evidence="2" type="ORF">SAMN02910315_01718</name>
</gene>
<dbReference type="EMBL" id="FMXB01000013">
    <property type="protein sequence ID" value="SDA61829.1"/>
    <property type="molecule type" value="Genomic_DNA"/>
</dbReference>
<proteinExistence type="predicted"/>
<protein>
    <submittedName>
        <fullName evidence="2">Uncharacterized protein</fullName>
    </submittedName>
</protein>
<feature type="transmembrane region" description="Helical" evidence="1">
    <location>
        <begin position="5"/>
        <end position="23"/>
    </location>
</feature>
<reference evidence="2 3" key="1">
    <citation type="submission" date="2016-10" db="EMBL/GenBank/DDBJ databases">
        <authorList>
            <person name="Varghese N."/>
            <person name="Submissions S."/>
        </authorList>
    </citation>
    <scope>NUCLEOTIDE SEQUENCE [LARGE SCALE GENOMIC DNA]</scope>
    <source>
        <strain evidence="2 3">DSM 16643</strain>
    </source>
</reference>
<evidence type="ECO:0000313" key="3">
    <source>
        <dbReference type="Proteomes" id="UP000323439"/>
    </source>
</evidence>
<sequence>MDKRYFVIIIIIGVCCINLYMISNVSDVVGSASADAGKYTFTLPNGFSLYEHTNTEAQISNPGSNITIRIFTNLGKHDNFSTKYEEIDNDSNFKILSNGTINDNGMIIQSLFYQEIENSNNRSTFYFTKYDNDFRILAVGFNYDSQRNETIDIVTRIIDSIRLNYKL</sequence>
<organism evidence="2 3">
    <name type="scientific">Methanobrevibacter millerae</name>
    <dbReference type="NCBI Taxonomy" id="230361"/>
    <lineage>
        <taxon>Archaea</taxon>
        <taxon>Methanobacteriati</taxon>
        <taxon>Methanobacteriota</taxon>
        <taxon>Methanomada group</taxon>
        <taxon>Methanobacteria</taxon>
        <taxon>Methanobacteriales</taxon>
        <taxon>Methanobacteriaceae</taxon>
        <taxon>Methanobrevibacter</taxon>
    </lineage>
</organism>